<dbReference type="PANTHER" id="PTHR45641">
    <property type="entry name" value="TETRATRICOPEPTIDE REPEAT PROTEIN (AFU_ORTHOLOGUE AFUA_6G03870)"/>
    <property type="match status" value="1"/>
</dbReference>
<name>A0A1H5XPB9_9ACTN</name>
<dbReference type="Pfam" id="PF13424">
    <property type="entry name" value="TPR_12"/>
    <property type="match status" value="3"/>
</dbReference>
<protein>
    <submittedName>
        <fullName evidence="3">Tetratricopeptide (TPR) repeat</fullName>
    </submittedName>
</protein>
<dbReference type="EMBL" id="FNVO01000003">
    <property type="protein sequence ID" value="SEG13542.1"/>
    <property type="molecule type" value="Genomic_DNA"/>
</dbReference>
<dbReference type="InterPro" id="IPR019734">
    <property type="entry name" value="TPR_rpt"/>
</dbReference>
<proteinExistence type="predicted"/>
<dbReference type="AlphaFoldDB" id="A0A1H5XPB9"/>
<dbReference type="SUPFAM" id="SSF52540">
    <property type="entry name" value="P-loop containing nucleoside triphosphate hydrolases"/>
    <property type="match status" value="1"/>
</dbReference>
<dbReference type="SMART" id="SM00028">
    <property type="entry name" value="TPR"/>
    <property type="match status" value="8"/>
</dbReference>
<evidence type="ECO:0000256" key="1">
    <source>
        <dbReference type="ARBA" id="ARBA00022737"/>
    </source>
</evidence>
<dbReference type="InterPro" id="IPR027417">
    <property type="entry name" value="P-loop_NTPase"/>
</dbReference>
<dbReference type="SUPFAM" id="SSF48452">
    <property type="entry name" value="TPR-like"/>
    <property type="match status" value="3"/>
</dbReference>
<evidence type="ECO:0000313" key="3">
    <source>
        <dbReference type="EMBL" id="SEG13542.1"/>
    </source>
</evidence>
<reference evidence="4" key="1">
    <citation type="submission" date="2016-10" db="EMBL/GenBank/DDBJ databases">
        <authorList>
            <person name="Varghese N."/>
            <person name="Submissions S."/>
        </authorList>
    </citation>
    <scope>NUCLEOTIDE SEQUENCE [LARGE SCALE GENOMIC DNA]</scope>
    <source>
        <strain evidence="4">DSM 43163</strain>
    </source>
</reference>
<dbReference type="Pfam" id="PF13374">
    <property type="entry name" value="TPR_10"/>
    <property type="match status" value="2"/>
</dbReference>
<dbReference type="Gene3D" id="3.40.50.300">
    <property type="entry name" value="P-loop containing nucleotide triphosphate hydrolases"/>
    <property type="match status" value="1"/>
</dbReference>
<accession>A0A1H5XPB9</accession>
<dbReference type="Proteomes" id="UP000236723">
    <property type="component" value="Unassembled WGS sequence"/>
</dbReference>
<keyword evidence="4" id="KW-1185">Reference proteome</keyword>
<dbReference type="InterPro" id="IPR011990">
    <property type="entry name" value="TPR-like_helical_dom_sf"/>
</dbReference>
<evidence type="ECO:0000313" key="4">
    <source>
        <dbReference type="Proteomes" id="UP000236723"/>
    </source>
</evidence>
<keyword evidence="2" id="KW-0802">TPR repeat</keyword>
<sequence>MHDDPEVPPSPRICNLPRRNPAFTGRDELLRRLRELFARPGPAGTRACALYGTGGVGKTQLALEYGYRYGSGYDVVWWIDAQRTTGIEMGLSHLADSLDVPAALHTGERIGLLWEMLRERPRWLLVFDGAGGEDALERYWPPGAGHVLVTSRNAAWPFLAEQALPVERWSRAESVAFLERLSAGDGTADALAGDLGDLPLALAQAAAYVRAGSLTLAEYRERFHLYREKVVRARRPAGYGQTVMTTWHMSIEEADRIRPGARDLLILLSFCGTGRVPRALPADRVDVLPQRLAAAIGTAADYDRTVAALSTYSLLTAQPDELVVHSLVQLTVRAGLTPAERRAWAETALRLLDRALPEDVGDSGAWLAYRITPLVLAACDIAGAYGVAPGPIAALLHHTGRYLNARSDYETARRLLERALTLRETLAEPDELAVADTLAALTGVYLNLADLTAAERVCRRALDIRERRCGPSDAKVADIMCDLGRVLRERNRLEEARQRSDRALQIAEDAFGPDHPRVADHATYLGIVLWRGGRLSEALDAHHRALRIRERVGGPHRLASTCKHIGLLYRDLRRFDLAEEFLERGVRILRSTLGPDHLDTIEVEIHLGDVRRLLGFTEEAVELLVRARRQRELKLAPGHPDLALCLVKLGTALRDLGRLEEAEEVLLRARDIYVRTRGEDHPYVAESLVQLGPVQRLLGDGRGAVETLRRAVRIFEDNYGPYHPSLAEAWECLAPLLAERGERDEAARWVENAMSVHRSTVRGVDWEAVSPPPAR</sequence>
<dbReference type="NCBIfam" id="NF040586">
    <property type="entry name" value="FxSxx_TPR"/>
    <property type="match status" value="1"/>
</dbReference>
<dbReference type="OrthoDB" id="580767at2"/>
<gene>
    <name evidence="3" type="ORF">SAMN04489712_103344</name>
</gene>
<keyword evidence="1" id="KW-0677">Repeat</keyword>
<dbReference type="Gene3D" id="1.25.40.10">
    <property type="entry name" value="Tetratricopeptide repeat domain"/>
    <property type="match status" value="2"/>
</dbReference>
<organism evidence="3 4">
    <name type="scientific">Thermomonospora echinospora</name>
    <dbReference type="NCBI Taxonomy" id="1992"/>
    <lineage>
        <taxon>Bacteria</taxon>
        <taxon>Bacillati</taxon>
        <taxon>Actinomycetota</taxon>
        <taxon>Actinomycetes</taxon>
        <taxon>Streptosporangiales</taxon>
        <taxon>Thermomonosporaceae</taxon>
        <taxon>Thermomonospora</taxon>
    </lineage>
</organism>
<evidence type="ECO:0000256" key="2">
    <source>
        <dbReference type="ARBA" id="ARBA00022803"/>
    </source>
</evidence>
<dbReference type="PANTHER" id="PTHR45641:SF19">
    <property type="entry name" value="NEPHROCYSTIN-3"/>
    <property type="match status" value="1"/>
</dbReference>
<dbReference type="RefSeq" id="WP_103937273.1">
    <property type="nucleotide sequence ID" value="NZ_FNVO01000003.1"/>
</dbReference>